<dbReference type="EMBL" id="AAYI02000004">
    <property type="protein sequence ID" value="EDN80269.1"/>
    <property type="molecule type" value="Genomic_DNA"/>
</dbReference>
<name>A7BAP5_9ACTO</name>
<dbReference type="HOGENOM" id="CLU_3264512_0_0_11"/>
<sequence>MDDGDLLVSERMIRNCEALNLTLPRNPLQEGSEARETLHPD</sequence>
<reference evidence="1" key="2">
    <citation type="submission" date="2015-05" db="EMBL/GenBank/DDBJ databases">
        <title>Draft genome sequence of Actinomyces odontolyticus (ATCC 17982).</title>
        <authorList>
            <person name="Sudarsanam P."/>
            <person name="Ley R."/>
            <person name="Guruge J."/>
            <person name="Turnbaugh P.J."/>
            <person name="Mahowald M."/>
            <person name="Liep D."/>
            <person name="Gordon J."/>
        </authorList>
    </citation>
    <scope>NUCLEOTIDE SEQUENCE</scope>
    <source>
        <strain evidence="1">ATCC 17982</strain>
    </source>
</reference>
<protein>
    <submittedName>
        <fullName evidence="1">Uncharacterized protein</fullName>
    </submittedName>
</protein>
<reference evidence="1" key="1">
    <citation type="submission" date="2007-04" db="EMBL/GenBank/DDBJ databases">
        <authorList>
            <person name="Fulton L."/>
            <person name="Clifton S."/>
            <person name="Fulton B."/>
            <person name="Xu J."/>
            <person name="Minx P."/>
            <person name="Pepin K.H."/>
            <person name="Johnson M."/>
            <person name="Thiruvilangam P."/>
            <person name="Bhonagiri V."/>
            <person name="Nash W.E."/>
            <person name="Mardis E.R."/>
            <person name="Wilson R.K."/>
        </authorList>
    </citation>
    <scope>NUCLEOTIDE SEQUENCE [LARGE SCALE GENOMIC DNA]</scope>
    <source>
        <strain evidence="1">ATCC 17982</strain>
    </source>
</reference>
<dbReference type="Proteomes" id="UP000003553">
    <property type="component" value="Unassembled WGS sequence"/>
</dbReference>
<dbReference type="AlphaFoldDB" id="A7BAP5"/>
<evidence type="ECO:0000313" key="2">
    <source>
        <dbReference type="Proteomes" id="UP000003553"/>
    </source>
</evidence>
<accession>A7BAP5</accession>
<proteinExistence type="predicted"/>
<comment type="caution">
    <text evidence="1">The sequence shown here is derived from an EMBL/GenBank/DDBJ whole genome shotgun (WGS) entry which is preliminary data.</text>
</comment>
<gene>
    <name evidence="1" type="ORF">ACTODO_00709</name>
</gene>
<organism evidence="1 2">
    <name type="scientific">Schaalia dentiphila ATCC 17982</name>
    <dbReference type="NCBI Taxonomy" id="411466"/>
    <lineage>
        <taxon>Bacteria</taxon>
        <taxon>Bacillati</taxon>
        <taxon>Actinomycetota</taxon>
        <taxon>Actinomycetes</taxon>
        <taxon>Actinomycetales</taxon>
        <taxon>Actinomycetaceae</taxon>
        <taxon>Schaalia</taxon>
        <taxon>Schaalia dentiphila</taxon>
    </lineage>
</organism>
<evidence type="ECO:0000313" key="1">
    <source>
        <dbReference type="EMBL" id="EDN80269.1"/>
    </source>
</evidence>
<keyword evidence="2" id="KW-1185">Reference proteome</keyword>